<dbReference type="HOGENOM" id="CLU_053867_0_0_1"/>
<evidence type="ECO:0000313" key="5">
    <source>
        <dbReference type="Proteomes" id="UP000030746"/>
    </source>
</evidence>
<feature type="signal peptide" evidence="3">
    <location>
        <begin position="1"/>
        <end position="22"/>
    </location>
</feature>
<dbReference type="InterPro" id="IPR004947">
    <property type="entry name" value="DNase_II"/>
</dbReference>
<dbReference type="PANTHER" id="PTHR10858">
    <property type="entry name" value="DEOXYRIBONUCLEASE II"/>
    <property type="match status" value="1"/>
</dbReference>
<organism evidence="4 5">
    <name type="scientific">Lottia gigantea</name>
    <name type="common">Giant owl limpet</name>
    <dbReference type="NCBI Taxonomy" id="225164"/>
    <lineage>
        <taxon>Eukaryota</taxon>
        <taxon>Metazoa</taxon>
        <taxon>Spiralia</taxon>
        <taxon>Lophotrochozoa</taxon>
        <taxon>Mollusca</taxon>
        <taxon>Gastropoda</taxon>
        <taxon>Patellogastropoda</taxon>
        <taxon>Lottioidea</taxon>
        <taxon>Lottiidae</taxon>
        <taxon>Lottia</taxon>
    </lineage>
</organism>
<dbReference type="RefSeq" id="XP_009056350.1">
    <property type="nucleotide sequence ID" value="XM_009058102.1"/>
</dbReference>
<dbReference type="GeneID" id="20245923"/>
<proteinExistence type="inferred from homology"/>
<dbReference type="Proteomes" id="UP000030746">
    <property type="component" value="Unassembled WGS sequence"/>
</dbReference>
<reference evidence="4 5" key="1">
    <citation type="journal article" date="2013" name="Nature">
        <title>Insights into bilaterian evolution from three spiralian genomes.</title>
        <authorList>
            <person name="Simakov O."/>
            <person name="Marletaz F."/>
            <person name="Cho S.J."/>
            <person name="Edsinger-Gonzales E."/>
            <person name="Havlak P."/>
            <person name="Hellsten U."/>
            <person name="Kuo D.H."/>
            <person name="Larsson T."/>
            <person name="Lv J."/>
            <person name="Arendt D."/>
            <person name="Savage R."/>
            <person name="Osoegawa K."/>
            <person name="de Jong P."/>
            <person name="Grimwood J."/>
            <person name="Chapman J.A."/>
            <person name="Shapiro H."/>
            <person name="Aerts A."/>
            <person name="Otillar R.P."/>
            <person name="Terry A.Y."/>
            <person name="Boore J.L."/>
            <person name="Grigoriev I.V."/>
            <person name="Lindberg D.R."/>
            <person name="Seaver E.C."/>
            <person name="Weisblat D.A."/>
            <person name="Putnam N.H."/>
            <person name="Rokhsar D.S."/>
        </authorList>
    </citation>
    <scope>NUCLEOTIDE SEQUENCE [LARGE SCALE GENOMIC DNA]</scope>
</reference>
<sequence length="354" mass="41297">MKMKSLLFLTIYLFKLVDIVISYQCLDLHGKPVDWFIVYKLPFLRHNIDPMLKNGDGHYYMDPNVPNFQLSKYSLNSTTHAIYHTLQQFYTSKNRSKSDFFALYNDWSPQKHENTKHGHTKGMVLFDQKKGFWLVHSVPRFPGYKDEGYYWPHSALDFGQSLLCMTYNSNVIDEIGKQFLFNYPRFYERWMPPGMQLKYPNMWKALNFGVSSTTNHTVSFKSSMGTTFTVFAKSGTFGQDLYSSLVAPHYKADMWTETWQNGQDKLPSNCTSSFKVLNVKWIKFQENVQFEEEKDHSKWGVTSNGYVCIGDINRMGTQFRRGGGTVCFNNTAVWKNFMSLITKLDECQLIKPAF</sequence>
<protein>
    <submittedName>
        <fullName evidence="4">Uncharacterized protein</fullName>
    </submittedName>
</protein>
<keyword evidence="5" id="KW-1185">Reference proteome</keyword>
<keyword evidence="3" id="KW-0732">Signal</keyword>
<keyword evidence="2" id="KW-0378">Hydrolase</keyword>
<evidence type="ECO:0000256" key="3">
    <source>
        <dbReference type="SAM" id="SignalP"/>
    </source>
</evidence>
<dbReference type="GO" id="GO:0004531">
    <property type="term" value="F:deoxyribonuclease II activity"/>
    <property type="evidence" value="ECO:0007669"/>
    <property type="project" value="InterPro"/>
</dbReference>
<evidence type="ECO:0000313" key="4">
    <source>
        <dbReference type="EMBL" id="ESO93151.1"/>
    </source>
</evidence>
<comment type="similarity">
    <text evidence="1">Belongs to the DNase II family.</text>
</comment>
<gene>
    <name evidence="4" type="ORF">LOTGIDRAFT_206546</name>
</gene>
<dbReference type="OrthoDB" id="10261598at2759"/>
<evidence type="ECO:0000256" key="2">
    <source>
        <dbReference type="ARBA" id="ARBA00022801"/>
    </source>
</evidence>
<dbReference type="OMA" id="NLPNSCE"/>
<dbReference type="PANTHER" id="PTHR10858:SF23">
    <property type="entry name" value="DEOXYRIBONUCLEASE II"/>
    <property type="match status" value="1"/>
</dbReference>
<dbReference type="AlphaFoldDB" id="V4AI92"/>
<feature type="chain" id="PRO_5004716877" evidence="3">
    <location>
        <begin position="23"/>
        <end position="354"/>
    </location>
</feature>
<dbReference type="KEGG" id="lgi:LOTGIDRAFT_206546"/>
<dbReference type="GO" id="GO:0006309">
    <property type="term" value="P:apoptotic DNA fragmentation"/>
    <property type="evidence" value="ECO:0007669"/>
    <property type="project" value="TreeGrafter"/>
</dbReference>
<dbReference type="CDD" id="cd09121">
    <property type="entry name" value="PLDc_DNaseII_2"/>
    <property type="match status" value="1"/>
</dbReference>
<dbReference type="EMBL" id="KB201977">
    <property type="protein sequence ID" value="ESO93151.1"/>
    <property type="molecule type" value="Genomic_DNA"/>
</dbReference>
<dbReference type="STRING" id="225164.V4AI92"/>
<dbReference type="CTD" id="20245923"/>
<accession>V4AI92</accession>
<dbReference type="Pfam" id="PF03265">
    <property type="entry name" value="DNase_II"/>
    <property type="match status" value="1"/>
</dbReference>
<dbReference type="CDD" id="cd09120">
    <property type="entry name" value="PLDc_DNaseII_1"/>
    <property type="match status" value="1"/>
</dbReference>
<name>V4AI92_LOTGI</name>
<evidence type="ECO:0000256" key="1">
    <source>
        <dbReference type="ARBA" id="ARBA00007527"/>
    </source>
</evidence>